<feature type="transmembrane region" description="Helical" evidence="7">
    <location>
        <begin position="418"/>
        <end position="436"/>
    </location>
</feature>
<dbReference type="GO" id="GO:0046677">
    <property type="term" value="P:response to antibiotic"/>
    <property type="evidence" value="ECO:0007669"/>
    <property type="project" value="UniProtKB-KW"/>
</dbReference>
<accession>A0A919L5Y6</accession>
<keyword evidence="4 7" id="KW-0472">Membrane</keyword>
<feature type="transmembrane region" description="Helical" evidence="7">
    <location>
        <begin position="386"/>
        <end position="406"/>
    </location>
</feature>
<dbReference type="InterPro" id="IPR011701">
    <property type="entry name" value="MFS"/>
</dbReference>
<protein>
    <submittedName>
        <fullName evidence="9">MFS transporter</fullName>
    </submittedName>
</protein>
<gene>
    <name evidence="9" type="ORF">GCM10018793_56920</name>
</gene>
<dbReference type="RefSeq" id="WP_189936950.1">
    <property type="nucleotide sequence ID" value="NZ_BNCD01000021.1"/>
</dbReference>
<feature type="transmembrane region" description="Helical" evidence="7">
    <location>
        <begin position="246"/>
        <end position="262"/>
    </location>
</feature>
<dbReference type="GO" id="GO:0022857">
    <property type="term" value="F:transmembrane transporter activity"/>
    <property type="evidence" value="ECO:0007669"/>
    <property type="project" value="InterPro"/>
</dbReference>
<feature type="transmembrane region" description="Helical" evidence="7">
    <location>
        <begin position="28"/>
        <end position="54"/>
    </location>
</feature>
<feature type="region of interest" description="Disordered" evidence="6">
    <location>
        <begin position="471"/>
        <end position="524"/>
    </location>
</feature>
<dbReference type="Proteomes" id="UP000603708">
    <property type="component" value="Unassembled WGS sequence"/>
</dbReference>
<dbReference type="AlphaFoldDB" id="A0A919L5Y6"/>
<feature type="transmembrane region" description="Helical" evidence="7">
    <location>
        <begin position="66"/>
        <end position="84"/>
    </location>
</feature>
<evidence type="ECO:0000256" key="7">
    <source>
        <dbReference type="SAM" id="Phobius"/>
    </source>
</evidence>
<feature type="transmembrane region" description="Helical" evidence="7">
    <location>
        <begin position="313"/>
        <end position="336"/>
    </location>
</feature>
<proteinExistence type="predicted"/>
<evidence type="ECO:0000256" key="6">
    <source>
        <dbReference type="SAM" id="MobiDB-lite"/>
    </source>
</evidence>
<feature type="transmembrane region" description="Helical" evidence="7">
    <location>
        <begin position="183"/>
        <end position="203"/>
    </location>
</feature>
<keyword evidence="2 7" id="KW-0812">Transmembrane</keyword>
<dbReference type="Gene3D" id="1.20.1250.20">
    <property type="entry name" value="MFS general substrate transporter like domains"/>
    <property type="match status" value="2"/>
</dbReference>
<reference evidence="9" key="1">
    <citation type="journal article" date="2014" name="Int. J. Syst. Evol. Microbiol.">
        <title>Complete genome sequence of Corynebacterium casei LMG S-19264T (=DSM 44701T), isolated from a smear-ripened cheese.</title>
        <authorList>
            <consortium name="US DOE Joint Genome Institute (JGI-PGF)"/>
            <person name="Walter F."/>
            <person name="Albersmeier A."/>
            <person name="Kalinowski J."/>
            <person name="Ruckert C."/>
        </authorList>
    </citation>
    <scope>NUCLEOTIDE SEQUENCE</scope>
    <source>
        <strain evidence="9">JCM 5069</strain>
    </source>
</reference>
<feature type="transmembrane region" description="Helical" evidence="7">
    <location>
        <begin position="282"/>
        <end position="307"/>
    </location>
</feature>
<organism evidence="9 10">
    <name type="scientific">Streptomyces sulfonofaciens</name>
    <dbReference type="NCBI Taxonomy" id="68272"/>
    <lineage>
        <taxon>Bacteria</taxon>
        <taxon>Bacillati</taxon>
        <taxon>Actinomycetota</taxon>
        <taxon>Actinomycetes</taxon>
        <taxon>Kitasatosporales</taxon>
        <taxon>Streptomycetaceae</taxon>
        <taxon>Streptomyces</taxon>
    </lineage>
</organism>
<dbReference type="PROSITE" id="PS50850">
    <property type="entry name" value="MFS"/>
    <property type="match status" value="1"/>
</dbReference>
<dbReference type="PROSITE" id="PS00216">
    <property type="entry name" value="SUGAR_TRANSPORT_1"/>
    <property type="match status" value="1"/>
</dbReference>
<evidence type="ECO:0000256" key="3">
    <source>
        <dbReference type="ARBA" id="ARBA00022989"/>
    </source>
</evidence>
<dbReference type="InterPro" id="IPR005829">
    <property type="entry name" value="Sugar_transporter_CS"/>
</dbReference>
<feature type="transmembrane region" description="Helical" evidence="7">
    <location>
        <begin position="96"/>
        <end position="115"/>
    </location>
</feature>
<dbReference type="PANTHER" id="PTHR42718:SF48">
    <property type="entry name" value="CONSERVED TWO-DOMAIN MEMBRANE PROTEIN-RELATED"/>
    <property type="match status" value="1"/>
</dbReference>
<feature type="domain" description="Major facilitator superfamily (MFS) profile" evidence="8">
    <location>
        <begin position="29"/>
        <end position="470"/>
    </location>
</feature>
<feature type="transmembrane region" description="Helical" evidence="7">
    <location>
        <begin position="121"/>
        <end position="143"/>
    </location>
</feature>
<dbReference type="EMBL" id="BNCD01000021">
    <property type="protein sequence ID" value="GHH86140.1"/>
    <property type="molecule type" value="Genomic_DNA"/>
</dbReference>
<dbReference type="InterPro" id="IPR020846">
    <property type="entry name" value="MFS_dom"/>
</dbReference>
<keyword evidence="3 7" id="KW-1133">Transmembrane helix</keyword>
<name>A0A919L5Y6_9ACTN</name>
<evidence type="ECO:0000256" key="1">
    <source>
        <dbReference type="ARBA" id="ARBA00004651"/>
    </source>
</evidence>
<feature type="transmembrane region" description="Helical" evidence="7">
    <location>
        <begin position="215"/>
        <end position="234"/>
    </location>
</feature>
<comment type="subcellular location">
    <subcellularLocation>
        <location evidence="1">Cell membrane</location>
        <topology evidence="1">Multi-pass membrane protein</topology>
    </subcellularLocation>
</comment>
<evidence type="ECO:0000256" key="5">
    <source>
        <dbReference type="ARBA" id="ARBA00023251"/>
    </source>
</evidence>
<dbReference type="SUPFAM" id="SSF103473">
    <property type="entry name" value="MFS general substrate transporter"/>
    <property type="match status" value="1"/>
</dbReference>
<evidence type="ECO:0000259" key="8">
    <source>
        <dbReference type="PROSITE" id="PS50850"/>
    </source>
</evidence>
<evidence type="ECO:0000256" key="4">
    <source>
        <dbReference type="ARBA" id="ARBA00023136"/>
    </source>
</evidence>
<dbReference type="PANTHER" id="PTHR42718">
    <property type="entry name" value="MAJOR FACILITATOR SUPERFAMILY MULTIDRUG TRANSPORTER MFSC"/>
    <property type="match status" value="1"/>
</dbReference>
<feature type="transmembrane region" description="Helical" evidence="7">
    <location>
        <begin position="155"/>
        <end position="177"/>
    </location>
</feature>
<feature type="compositionally biased region" description="Low complexity" evidence="6">
    <location>
        <begin position="487"/>
        <end position="500"/>
    </location>
</feature>
<comment type="caution">
    <text evidence="9">The sequence shown here is derived from an EMBL/GenBank/DDBJ whole genome shotgun (WGS) entry which is preliminary data.</text>
</comment>
<evidence type="ECO:0000256" key="2">
    <source>
        <dbReference type="ARBA" id="ARBA00022692"/>
    </source>
</evidence>
<dbReference type="InterPro" id="IPR036259">
    <property type="entry name" value="MFS_trans_sf"/>
</dbReference>
<evidence type="ECO:0000313" key="10">
    <source>
        <dbReference type="Proteomes" id="UP000603708"/>
    </source>
</evidence>
<sequence>MAPPPQQTPRIPAPPASGAARAGAAPGAVLLVVSSAVFLASLDLFIVNIALPAIRQAFPGEDLANASWVLNGYTVVFAAFLAPAGRLADRYGRRRAFLVGTALFTAGSAACAAAPTIPLLVAFRAVQALGAALVMPTSLALLLSAFPAARRAVAVSVWSAVGGVAAAAGPPLGGLLVPLSWRWIFLVNLPVGLLALAFGPKILRESKDTSSGVPDLPGAGGLVLGIGALTWALVSGSDDGWGSPRILAAGALSALALTWVALRSRRHPVPVLDLAALSRPPLWLACTAMLLFTVGFGSMLFGNVLFLTGSWHYSVIAAGLALAPGPAVVVVVSLTATGRLAGRFGPGPVAAAGALSFAAGAASWVWRMGEAPHYATELLPGQFLTGLGVGLILPSLSGVVGTVLPSHQWGAGSSLINTARQIGAVLGVALLVVVYGPAPGLDAFRRGWTFLAAVAVAAALAAAAMTTRMHSGAAPRPGIDQGPDADPPSGAAPAPSVVGPRSGAQPLPSAAADGVHTAGDHPDT</sequence>
<dbReference type="Pfam" id="PF07690">
    <property type="entry name" value="MFS_1"/>
    <property type="match status" value="1"/>
</dbReference>
<keyword evidence="10" id="KW-1185">Reference proteome</keyword>
<feature type="transmembrane region" description="Helical" evidence="7">
    <location>
        <begin position="448"/>
        <end position="466"/>
    </location>
</feature>
<dbReference type="GO" id="GO:0005886">
    <property type="term" value="C:plasma membrane"/>
    <property type="evidence" value="ECO:0007669"/>
    <property type="project" value="UniProtKB-SubCell"/>
</dbReference>
<evidence type="ECO:0000313" key="9">
    <source>
        <dbReference type="EMBL" id="GHH86140.1"/>
    </source>
</evidence>
<feature type="transmembrane region" description="Helical" evidence="7">
    <location>
        <begin position="348"/>
        <end position="366"/>
    </location>
</feature>
<keyword evidence="5" id="KW-0046">Antibiotic resistance</keyword>
<reference evidence="9" key="2">
    <citation type="submission" date="2020-09" db="EMBL/GenBank/DDBJ databases">
        <authorList>
            <person name="Sun Q."/>
            <person name="Ohkuma M."/>
        </authorList>
    </citation>
    <scope>NUCLEOTIDE SEQUENCE</scope>
    <source>
        <strain evidence="9">JCM 5069</strain>
    </source>
</reference>
<dbReference type="CDD" id="cd17321">
    <property type="entry name" value="MFS_MMR_MDR_like"/>
    <property type="match status" value="1"/>
</dbReference>